<dbReference type="OrthoDB" id="9808408at2"/>
<dbReference type="SUPFAM" id="SSF55874">
    <property type="entry name" value="ATPase domain of HSP90 chaperone/DNA topoisomerase II/histidine kinase"/>
    <property type="match status" value="1"/>
</dbReference>
<dbReference type="InterPro" id="IPR036097">
    <property type="entry name" value="HisK_dim/P_sf"/>
</dbReference>
<dbReference type="AlphaFoldDB" id="A0A5C4JBZ4"/>
<comment type="catalytic activity">
    <reaction evidence="1">
        <text>ATP + protein L-histidine = ADP + protein N-phospho-L-histidine.</text>
        <dbReference type="EC" id="2.7.13.3"/>
    </reaction>
</comment>
<keyword evidence="5" id="KW-0808">Transferase</keyword>
<dbReference type="GO" id="GO:0016036">
    <property type="term" value="P:cellular response to phosphate starvation"/>
    <property type="evidence" value="ECO:0007669"/>
    <property type="project" value="TreeGrafter"/>
</dbReference>
<evidence type="ECO:0000256" key="7">
    <source>
        <dbReference type="ARBA" id="ARBA00023012"/>
    </source>
</evidence>
<evidence type="ECO:0000256" key="4">
    <source>
        <dbReference type="ARBA" id="ARBA00022553"/>
    </source>
</evidence>
<dbReference type="InterPro" id="IPR003594">
    <property type="entry name" value="HATPase_dom"/>
</dbReference>
<dbReference type="GO" id="GO:0005886">
    <property type="term" value="C:plasma membrane"/>
    <property type="evidence" value="ECO:0007669"/>
    <property type="project" value="UniProtKB-SubCell"/>
</dbReference>
<keyword evidence="7" id="KW-0902">Two-component regulatory system</keyword>
<evidence type="ECO:0000313" key="11">
    <source>
        <dbReference type="Proteomes" id="UP000309174"/>
    </source>
</evidence>
<dbReference type="Pfam" id="PF02518">
    <property type="entry name" value="HATPase_c"/>
    <property type="match status" value="1"/>
</dbReference>
<dbReference type="Gene3D" id="1.10.287.130">
    <property type="match status" value="1"/>
</dbReference>
<evidence type="ECO:0000256" key="1">
    <source>
        <dbReference type="ARBA" id="ARBA00000085"/>
    </source>
</evidence>
<evidence type="ECO:0000256" key="5">
    <source>
        <dbReference type="ARBA" id="ARBA00022679"/>
    </source>
</evidence>
<name>A0A5C4JBZ4_9ACTN</name>
<dbReference type="GO" id="GO:0004721">
    <property type="term" value="F:phosphoprotein phosphatase activity"/>
    <property type="evidence" value="ECO:0007669"/>
    <property type="project" value="TreeGrafter"/>
</dbReference>
<keyword evidence="6 10" id="KW-0418">Kinase</keyword>
<evidence type="ECO:0000313" key="10">
    <source>
        <dbReference type="EMBL" id="TMR00519.1"/>
    </source>
</evidence>
<organism evidence="10 11">
    <name type="scientific">Actinomadura soli</name>
    <dbReference type="NCBI Taxonomy" id="2508997"/>
    <lineage>
        <taxon>Bacteria</taxon>
        <taxon>Bacillati</taxon>
        <taxon>Actinomycetota</taxon>
        <taxon>Actinomycetes</taxon>
        <taxon>Streptosporangiales</taxon>
        <taxon>Thermomonosporaceae</taxon>
        <taxon>Actinomadura</taxon>
    </lineage>
</organism>
<dbReference type="PANTHER" id="PTHR45453:SF1">
    <property type="entry name" value="PHOSPHATE REGULON SENSOR PROTEIN PHOR"/>
    <property type="match status" value="1"/>
</dbReference>
<dbReference type="PANTHER" id="PTHR45453">
    <property type="entry name" value="PHOSPHATE REGULON SENSOR PROTEIN PHOR"/>
    <property type="match status" value="1"/>
</dbReference>
<proteinExistence type="predicted"/>
<dbReference type="SUPFAM" id="SSF47384">
    <property type="entry name" value="Homodimeric domain of signal transducing histidine kinase"/>
    <property type="match status" value="1"/>
</dbReference>
<evidence type="ECO:0000256" key="8">
    <source>
        <dbReference type="ARBA" id="ARBA00039401"/>
    </source>
</evidence>
<dbReference type="EMBL" id="VCKW01000074">
    <property type="protein sequence ID" value="TMR00519.1"/>
    <property type="molecule type" value="Genomic_DNA"/>
</dbReference>
<dbReference type="Proteomes" id="UP000309174">
    <property type="component" value="Unassembled WGS sequence"/>
</dbReference>
<dbReference type="CDD" id="cd00082">
    <property type="entry name" value="HisKA"/>
    <property type="match status" value="1"/>
</dbReference>
<dbReference type="InterPro" id="IPR003661">
    <property type="entry name" value="HisK_dim/P_dom"/>
</dbReference>
<evidence type="ECO:0000259" key="9">
    <source>
        <dbReference type="Pfam" id="PF02518"/>
    </source>
</evidence>
<dbReference type="RefSeq" id="WP_138646004.1">
    <property type="nucleotide sequence ID" value="NZ_VCKW01000074.1"/>
</dbReference>
<reference evidence="10 11" key="1">
    <citation type="submission" date="2019-05" db="EMBL/GenBank/DDBJ databases">
        <title>Draft genome sequence of Actinomadura sp. 14C53.</title>
        <authorList>
            <person name="Saricaoglu S."/>
            <person name="Isik K."/>
        </authorList>
    </citation>
    <scope>NUCLEOTIDE SEQUENCE [LARGE SCALE GENOMIC DNA]</scope>
    <source>
        <strain evidence="10 11">14C53</strain>
    </source>
</reference>
<keyword evidence="11" id="KW-1185">Reference proteome</keyword>
<protein>
    <recommendedName>
        <fullName evidence="8">Sensor-like histidine kinase SenX3</fullName>
        <ecNumber evidence="3">2.7.13.3</ecNumber>
    </recommendedName>
</protein>
<sequence>MQARWGCRGDKRWTGYLITEFILQLRRADHGSDRRTLRQALAEGVAAMEAERYVRARELEQTNQRLRQAQAGERRDAAAARQELQRQRQVVADTSHDLRSPLTGLQTRLQEALTDPDADSRRFYRRSDARRADPRGTGLGLAIARQTAQAHHGTLRIADRPTGTCMGCACP</sequence>
<comment type="subcellular location">
    <subcellularLocation>
        <location evidence="2">Cell membrane</location>
    </subcellularLocation>
</comment>
<dbReference type="InterPro" id="IPR036890">
    <property type="entry name" value="HATPase_C_sf"/>
</dbReference>
<dbReference type="GO" id="GO:0000155">
    <property type="term" value="F:phosphorelay sensor kinase activity"/>
    <property type="evidence" value="ECO:0007669"/>
    <property type="project" value="InterPro"/>
</dbReference>
<dbReference type="EC" id="2.7.13.3" evidence="3"/>
<feature type="domain" description="Histidine kinase/HSP90-like ATPase" evidence="9">
    <location>
        <begin position="122"/>
        <end position="165"/>
    </location>
</feature>
<evidence type="ECO:0000256" key="3">
    <source>
        <dbReference type="ARBA" id="ARBA00012438"/>
    </source>
</evidence>
<comment type="caution">
    <text evidence="10">The sequence shown here is derived from an EMBL/GenBank/DDBJ whole genome shotgun (WGS) entry which is preliminary data.</text>
</comment>
<gene>
    <name evidence="10" type="ORF">ETD83_16430</name>
</gene>
<evidence type="ECO:0000256" key="6">
    <source>
        <dbReference type="ARBA" id="ARBA00022777"/>
    </source>
</evidence>
<evidence type="ECO:0000256" key="2">
    <source>
        <dbReference type="ARBA" id="ARBA00004236"/>
    </source>
</evidence>
<dbReference type="InterPro" id="IPR050351">
    <property type="entry name" value="BphY/WalK/GraS-like"/>
</dbReference>
<keyword evidence="4" id="KW-0597">Phosphoprotein</keyword>
<accession>A0A5C4JBZ4</accession>